<reference evidence="1 2" key="1">
    <citation type="submission" date="2015-09" db="EMBL/GenBank/DDBJ databases">
        <title>Bacillus cereus food isolates.</title>
        <authorList>
            <person name="Boekhorst J."/>
        </authorList>
    </citation>
    <scope>NUCLEOTIDE SEQUENCE [LARGE SCALE GENOMIC DNA]</scope>
    <source>
        <strain evidence="1 2">B4088</strain>
    </source>
</reference>
<dbReference type="AlphaFoldDB" id="A0A162NW94"/>
<sequence length="245" mass="28778">MNQLFFKCTTGEYNYGLNDVKTEMKMKAFYLPNFEDLFYKGDVEIKNISTINEIENMDARELSKVFLIGNPMYLEVLFANTYNAEPEVEKHLKELLSIRNEIAKMNLPGFLSHCLGIASTNMKLAARVSEFWDTDSSKKPGIKLAKAYRLLDLFKRYYKTEFSDFGKALFYNEDERQLLIDIKNEVIPYDEVLYMIQKEERTVSLFKTHLEQSHDIEYMFTVIEKIENILKSATRVSLLKNLEEM</sequence>
<evidence type="ECO:0000313" key="1">
    <source>
        <dbReference type="EMBL" id="KZD55643.1"/>
    </source>
</evidence>
<organism evidence="1 2">
    <name type="scientific">Bacillus cereus</name>
    <dbReference type="NCBI Taxonomy" id="1396"/>
    <lineage>
        <taxon>Bacteria</taxon>
        <taxon>Bacillati</taxon>
        <taxon>Bacillota</taxon>
        <taxon>Bacilli</taxon>
        <taxon>Bacillales</taxon>
        <taxon>Bacillaceae</taxon>
        <taxon>Bacillus</taxon>
        <taxon>Bacillus cereus group</taxon>
    </lineage>
</organism>
<accession>A0A162NW94</accession>
<dbReference type="EMBL" id="LJKE01000104">
    <property type="protein sequence ID" value="KZD55643.1"/>
    <property type="molecule type" value="Genomic_DNA"/>
</dbReference>
<gene>
    <name evidence="1" type="ORF">B4088_5388</name>
</gene>
<comment type="caution">
    <text evidence="1">The sequence shown here is derived from an EMBL/GenBank/DDBJ whole genome shotgun (WGS) entry which is preliminary data.</text>
</comment>
<dbReference type="RefSeq" id="WP_063262906.1">
    <property type="nucleotide sequence ID" value="NZ_LJKE01000104.1"/>
</dbReference>
<dbReference type="Proteomes" id="UP000076482">
    <property type="component" value="Unassembled WGS sequence"/>
</dbReference>
<evidence type="ECO:0000313" key="2">
    <source>
        <dbReference type="Proteomes" id="UP000076482"/>
    </source>
</evidence>
<proteinExistence type="predicted"/>
<dbReference type="PATRIC" id="fig|1396.535.peg.5951"/>
<protein>
    <submittedName>
        <fullName evidence="1">Uncharacterized protein</fullName>
    </submittedName>
</protein>
<name>A0A162NW94_BACCE</name>